<accession>A0A5Q5ADH9</accession>
<feature type="binding site" evidence="15 16">
    <location>
        <position position="180"/>
    </location>
    <ligand>
        <name>Zn(2+)</name>
        <dbReference type="ChEBI" id="CHEBI:29105"/>
        <label>2</label>
    </ligand>
</feature>
<dbReference type="GO" id="GO:0008270">
    <property type="term" value="F:zinc ion binding"/>
    <property type="evidence" value="ECO:0007669"/>
    <property type="project" value="InterPro"/>
</dbReference>
<feature type="domain" description="Metallo-beta-lactamase" evidence="13">
    <location>
        <begin position="54"/>
        <end position="222"/>
    </location>
</feature>
<dbReference type="InterPro" id="IPR001018">
    <property type="entry name" value="Beta-lactamase_class-B_CS"/>
</dbReference>
<dbReference type="EMBL" id="LR735701">
    <property type="protein sequence ID" value="VXZ70408.1"/>
    <property type="molecule type" value="Genomic_DNA"/>
</dbReference>
<dbReference type="PDB" id="6LFD">
    <property type="method" value="X-ray"/>
    <property type="resolution" value="1.92 A"/>
    <property type="chains" value="A/B/C/D=22-251"/>
</dbReference>
<proteinExistence type="evidence at protein level"/>
<dbReference type="EC" id="3.5.2.6" evidence="6"/>
<feature type="binding site" evidence="15 16">
    <location>
        <position position="99"/>
    </location>
    <ligand>
        <name>Zn(2+)</name>
        <dbReference type="ChEBI" id="CHEBI:29105"/>
        <label>1</label>
    </ligand>
</feature>
<dbReference type="CDD" id="cd16301">
    <property type="entry name" value="IMP_DIM-like_MBL-B1"/>
    <property type="match status" value="1"/>
</dbReference>
<keyword evidence="15 16" id="KW-0002">3D-structure</keyword>
<evidence type="ECO:0000256" key="3">
    <source>
        <dbReference type="ARBA" id="ARBA00004418"/>
    </source>
</evidence>
<dbReference type="CARD" id="ARO:3005015">
    <property type="molecule name" value="VMB-1"/>
    <property type="mechanism identifier" value="ARO:0001004"/>
    <property type="mechanism name" value="antibiotic inactivation"/>
</dbReference>
<evidence type="ECO:0007829" key="17">
    <source>
        <dbReference type="PDB" id="6LFD"/>
    </source>
</evidence>
<dbReference type="NCBIfam" id="NF012229">
    <property type="entry name" value="bla_class_B_core"/>
    <property type="match status" value="1"/>
</dbReference>
<dbReference type="PROSITE" id="PS00744">
    <property type="entry name" value="BETA_LACTAMASE_B_2"/>
    <property type="match status" value="1"/>
</dbReference>
<dbReference type="GO" id="GO:0046677">
    <property type="term" value="P:response to antibiotic"/>
    <property type="evidence" value="ECO:0007669"/>
    <property type="project" value="UniProtKB-KW"/>
</dbReference>
<dbReference type="PDB" id="6LF4">
    <property type="method" value="X-ray"/>
    <property type="resolution" value="2.01 A"/>
    <property type="chains" value="A/B/C/D=22-251"/>
</dbReference>
<gene>
    <name evidence="14" type="primary">vmb-1</name>
</gene>
<dbReference type="InterPro" id="IPR050855">
    <property type="entry name" value="NDM-1-like"/>
</dbReference>
<organism evidence="14">
    <name type="scientific">Vibrio alginolyticus</name>
    <dbReference type="NCBI Taxonomy" id="663"/>
    <lineage>
        <taxon>Bacteria</taxon>
        <taxon>Pseudomonadati</taxon>
        <taxon>Pseudomonadota</taxon>
        <taxon>Gammaproteobacteria</taxon>
        <taxon>Vibrionales</taxon>
        <taxon>Vibrionaceae</taxon>
        <taxon>Vibrio</taxon>
    </lineage>
</organism>
<keyword evidence="9" id="KW-0574">Periplasm</keyword>
<dbReference type="InterPro" id="IPR036866">
    <property type="entry name" value="RibonucZ/Hydroxyglut_hydro"/>
</dbReference>
<comment type="subunit">
    <text evidence="5">Monomer.</text>
</comment>
<dbReference type="PANTHER" id="PTHR42951">
    <property type="entry name" value="METALLO-BETA-LACTAMASE DOMAIN-CONTAINING"/>
    <property type="match status" value="1"/>
</dbReference>
<dbReference type="AlphaFoldDB" id="A0A5Q5ADH9"/>
<evidence type="ECO:0000256" key="5">
    <source>
        <dbReference type="ARBA" id="ARBA00011245"/>
    </source>
</evidence>
<dbReference type="PDB" id="6JV4">
    <property type="method" value="X-ray"/>
    <property type="resolution" value="1.70 A"/>
    <property type="chains" value="A/B/C/D=22-251"/>
</dbReference>
<keyword evidence="10" id="KW-0378">Hydrolase</keyword>
<dbReference type="PDBsum" id="6JV4"/>
<keyword evidence="7 15" id="KW-0479">Metal-binding</keyword>
<evidence type="ECO:0000259" key="13">
    <source>
        <dbReference type="SMART" id="SM00849"/>
    </source>
</evidence>
<comment type="subcellular location">
    <subcellularLocation>
        <location evidence="3">Periplasm</location>
    </subcellularLocation>
</comment>
<reference evidence="17" key="3">
    <citation type="submission" date="2019-12" db="PDB data bank">
        <title>Crystal structure of VMB-1 at pH 5.5(Bis-Tris).</title>
        <authorList>
            <person name="Chen S."/>
            <person name="Cheng Q."/>
        </authorList>
    </citation>
    <scope>X-RAY CRYSTALLOGRAPHY (1.92 ANGSTROMS) OF 22-251 IN COMPLEX WITH ZN(2+)</scope>
</reference>
<dbReference type="GO" id="GO:0008800">
    <property type="term" value="F:beta-lactamase activity"/>
    <property type="evidence" value="ECO:0007669"/>
    <property type="project" value="UniProtKB-EC"/>
</dbReference>
<reference evidence="15" key="4">
    <citation type="journal article" date="2020" name="Adv Biosyst">
        <title>Genetic and Biochemical Characterization of VMB-1, a Novel Metallo-beta-Lactamase Encoded by a Conjugative, Broad-Host Range IncC Plasmid from Vibrio spp.</title>
        <authorList>
            <person name="Zheng Z."/>
            <person name="Cheng Q."/>
            <person name="Chan E.W."/>
            <person name="Chen S."/>
        </authorList>
    </citation>
    <scope>X-RAY CRYSTALLOGRAPHY (1.70 ANGSTROMS) OF 22-251 IN COMPLEX WITH ZN(2+)</scope>
</reference>
<keyword evidence="11 15" id="KW-0862">Zinc</keyword>
<reference evidence="14" key="1">
    <citation type="submission" date="2019-10" db="EMBL/GenBank/DDBJ databases">
        <authorList>
            <person name="Cheng Q."/>
        </authorList>
    </citation>
    <scope>NUCLEOTIDE SEQUENCE</scope>
</reference>
<feature type="binding site" evidence="15 16">
    <location>
        <position position="222"/>
    </location>
    <ligand>
        <name>Zn(2+)</name>
        <dbReference type="ChEBI" id="CHEBI:29105"/>
        <label>2</label>
    </ligand>
</feature>
<name>A0A5Q5ADH9_VIBAL</name>
<dbReference type="SMART" id="SM00849">
    <property type="entry name" value="Lactamase_B"/>
    <property type="match status" value="1"/>
</dbReference>
<evidence type="ECO:0000256" key="11">
    <source>
        <dbReference type="ARBA" id="ARBA00022833"/>
    </source>
</evidence>
<evidence type="ECO:0000256" key="7">
    <source>
        <dbReference type="ARBA" id="ARBA00022723"/>
    </source>
</evidence>
<evidence type="ECO:0000256" key="12">
    <source>
        <dbReference type="ARBA" id="ARBA00023251"/>
    </source>
</evidence>
<dbReference type="Pfam" id="PF00753">
    <property type="entry name" value="Lactamase_B"/>
    <property type="match status" value="1"/>
</dbReference>
<evidence type="ECO:0000256" key="1">
    <source>
        <dbReference type="ARBA" id="ARBA00001526"/>
    </source>
</evidence>
<dbReference type="InterPro" id="IPR001279">
    <property type="entry name" value="Metallo-B-lactamas"/>
</dbReference>
<feature type="binding site" evidence="15 16">
    <location>
        <position position="161"/>
    </location>
    <ligand>
        <name>Zn(2+)</name>
        <dbReference type="ChEBI" id="CHEBI:29105"/>
        <label>1</label>
    </ligand>
</feature>
<dbReference type="SUPFAM" id="SSF56281">
    <property type="entry name" value="Metallo-hydrolase/oxidoreductase"/>
    <property type="match status" value="1"/>
</dbReference>
<protein>
    <recommendedName>
        <fullName evidence="6">beta-lactamase</fullName>
        <ecNumber evidence="6">3.5.2.6</ecNumber>
    </recommendedName>
</protein>
<dbReference type="PANTHER" id="PTHR42951:SF4">
    <property type="entry name" value="ACYL-COENZYME A THIOESTERASE MBLAC2"/>
    <property type="match status" value="1"/>
</dbReference>
<dbReference type="SMR" id="A0A5Q5ADH9"/>
<comment type="cofactor">
    <cofactor evidence="2">
        <name>Zn(2+)</name>
        <dbReference type="ChEBI" id="CHEBI:29105"/>
    </cofactor>
</comment>
<dbReference type="GO" id="GO:0042597">
    <property type="term" value="C:periplasmic space"/>
    <property type="evidence" value="ECO:0007669"/>
    <property type="project" value="UniProtKB-SubCell"/>
</dbReference>
<dbReference type="NCBIfam" id="NF038184">
    <property type="entry name" value="blaVMB"/>
    <property type="match status" value="1"/>
</dbReference>
<evidence type="ECO:0000256" key="9">
    <source>
        <dbReference type="ARBA" id="ARBA00022764"/>
    </source>
</evidence>
<comment type="catalytic activity">
    <reaction evidence="1">
        <text>a beta-lactam + H2O = a substituted beta-amino acid</text>
        <dbReference type="Rhea" id="RHEA:20401"/>
        <dbReference type="ChEBI" id="CHEBI:15377"/>
        <dbReference type="ChEBI" id="CHEBI:35627"/>
        <dbReference type="ChEBI" id="CHEBI:140347"/>
        <dbReference type="EC" id="3.5.2.6"/>
    </reaction>
</comment>
<evidence type="ECO:0000256" key="4">
    <source>
        <dbReference type="ARBA" id="ARBA00005250"/>
    </source>
</evidence>
<evidence type="ECO:0000256" key="8">
    <source>
        <dbReference type="ARBA" id="ARBA00022729"/>
    </source>
</evidence>
<feature type="binding site" evidence="15 16">
    <location>
        <position position="103"/>
    </location>
    <ligand>
        <name>Zn(2+)</name>
        <dbReference type="ChEBI" id="CHEBI:29105"/>
        <label>1</label>
    </ligand>
</feature>
<evidence type="ECO:0000256" key="6">
    <source>
        <dbReference type="ARBA" id="ARBA00012865"/>
    </source>
</evidence>
<keyword evidence="12" id="KW-0046">Antibiotic resistance</keyword>
<evidence type="ECO:0007829" key="15">
    <source>
        <dbReference type="PDB" id="6JV4"/>
    </source>
</evidence>
<evidence type="ECO:0007829" key="16">
    <source>
        <dbReference type="PDB" id="6LF4"/>
    </source>
</evidence>
<evidence type="ECO:0000256" key="2">
    <source>
        <dbReference type="ARBA" id="ARBA00001947"/>
    </source>
</evidence>
<dbReference type="PDBsum" id="6LFD"/>
<dbReference type="Gene3D" id="3.60.15.10">
    <property type="entry name" value="Ribonuclease Z/Hydroxyacylglutathione hydrolase-like"/>
    <property type="match status" value="1"/>
</dbReference>
<reference evidence="16" key="2">
    <citation type="submission" date="2019-11" db="PDB data bank">
        <title>Crystal structure of VMB-1 bound to hydrolyzed meropenem.</title>
        <authorList>
            <person name="Chen S."/>
            <person name="Cheng Q."/>
        </authorList>
    </citation>
    <scope>X-RAY CRYSTALLOGRAPHY (2.01 ANGSTROMS) OF 22-251 IN COMPLEX WITH ZN(2+)</scope>
</reference>
<evidence type="ECO:0000256" key="10">
    <source>
        <dbReference type="ARBA" id="ARBA00022801"/>
    </source>
</evidence>
<sequence>MSFIMKYIILFLLLIPSIVFANNEGTKELKLKKLSDNVYQHISYKRVEPWGLIGASGLVVINGTEAHMIDTPWTTQGTKQLIEWIEAKGLTIKSAVVTHFHEDASGDIPLLNDLKIKTYATSLTNKLLKLNQKEVSSDEISSNTFEFIDGVASVFYPGAGHTEDNIVVWLPNEKILFGGCFVKSLKNKNLGYTGDANISEWPNSMQKVINRYPDAKLVVPGHGEVGDVSLLKHTQALALSAAASNKKINKD</sequence>
<keyword evidence="8" id="KW-0732">Signal</keyword>
<dbReference type="InterPro" id="IPR058199">
    <property type="entry name" value="BlaB//VIM/IMP-1"/>
</dbReference>
<dbReference type="NCBIfam" id="NF033088">
    <property type="entry name" value="bla_subclass_B1"/>
    <property type="match status" value="1"/>
</dbReference>
<evidence type="ECO:0000313" key="14">
    <source>
        <dbReference type="EMBL" id="VXZ70408.1"/>
    </source>
</evidence>
<dbReference type="GO" id="GO:0017001">
    <property type="term" value="P:antibiotic catabolic process"/>
    <property type="evidence" value="ECO:0007669"/>
    <property type="project" value="InterPro"/>
</dbReference>
<comment type="similarity">
    <text evidence="4">Belongs to the metallo-beta-lactamase superfamily. Class-B beta-lactamase family.</text>
</comment>
<feature type="binding site" evidence="15 16">
    <location>
        <position position="101"/>
    </location>
    <ligand>
        <name>Zn(2+)</name>
        <dbReference type="ChEBI" id="CHEBI:29105"/>
        <label>1</label>
    </ligand>
</feature>
<feature type="binding site" evidence="15 16">
    <location>
        <position position="103"/>
    </location>
    <ligand>
        <name>Zn(2+)</name>
        <dbReference type="ChEBI" id="CHEBI:29105"/>
        <label>2</label>
    </ligand>
</feature>